<feature type="domain" description="DUF5017" evidence="1">
    <location>
        <begin position="47"/>
        <end position="210"/>
    </location>
</feature>
<proteinExistence type="predicted"/>
<reference evidence="3" key="1">
    <citation type="submission" date="2020-07" db="EMBL/GenBank/DDBJ databases">
        <title>Complete genome sequencing of Coprobacter sp. strain 2CBH44.</title>
        <authorList>
            <person name="Sakamoto M."/>
            <person name="Murakami T."/>
            <person name="Mori H."/>
        </authorList>
    </citation>
    <scope>NUCLEOTIDE SEQUENCE [LARGE SCALE GENOMIC DNA]</scope>
    <source>
        <strain evidence="3">2CBH44</strain>
    </source>
</reference>
<evidence type="ECO:0000259" key="1">
    <source>
        <dbReference type="Pfam" id="PF16409"/>
    </source>
</evidence>
<dbReference type="Proteomes" id="UP000594042">
    <property type="component" value="Chromosome"/>
</dbReference>
<dbReference type="AlphaFoldDB" id="A0A7G1HTY2"/>
<dbReference type="RefSeq" id="WP_021931382.1">
    <property type="nucleotide sequence ID" value="NZ_AP023322.1"/>
</dbReference>
<dbReference type="KEGG" id="copr:Cop2CBH44_13530"/>
<keyword evidence="3" id="KW-1185">Reference proteome</keyword>
<dbReference type="InterPro" id="IPR032185">
    <property type="entry name" value="DUF5017"/>
</dbReference>
<evidence type="ECO:0000313" key="2">
    <source>
        <dbReference type="EMBL" id="BCI63000.1"/>
    </source>
</evidence>
<protein>
    <recommendedName>
        <fullName evidence="1">DUF5017 domain-containing protein</fullName>
    </recommendedName>
</protein>
<dbReference type="Pfam" id="PF16409">
    <property type="entry name" value="DUF5017"/>
    <property type="match status" value="1"/>
</dbReference>
<accession>A0A7G1HTY2</accession>
<evidence type="ECO:0000313" key="3">
    <source>
        <dbReference type="Proteomes" id="UP000594042"/>
    </source>
</evidence>
<sequence>MTKNIFLLAGISLLFGSSCDNLDLEIPTLKISVDTENAVTIDENNIPVFRKGENIKFNIDAQADMITFYSGEPGMMYKHRNRTSIDGSPYMQFDVELEGSGMPDGSLKVLLSSDFKGFTKDSKIDAQRIQEATWIDISDQCNIPVIPNTTNSTPKIDLGEYAGKPLYVAFRCVRPKNSGEWPRYQVKNLSINNEADGTSYSVMNTGNAGWIVYDFNAPIGTDPYLSNGGSASNRVWDIRNAVTDNRIYIGYSSSVAYDDWAVTEAIDLTSVSPDLGEGIKAYDDDRIRDYQYIYNTTGMFTVTFVAFNSRFSEKEMVVKELTIKIID</sequence>
<dbReference type="PROSITE" id="PS51257">
    <property type="entry name" value="PROKAR_LIPOPROTEIN"/>
    <property type="match status" value="1"/>
</dbReference>
<name>A0A7G1HTY2_9BACT</name>
<gene>
    <name evidence="2" type="ORF">Cop2CBH44_13530</name>
</gene>
<dbReference type="EMBL" id="AP023322">
    <property type="protein sequence ID" value="BCI63000.1"/>
    <property type="molecule type" value="Genomic_DNA"/>
</dbReference>
<organism evidence="2 3">
    <name type="scientific">Coprobacter secundus subsp. similis</name>
    <dbReference type="NCBI Taxonomy" id="2751153"/>
    <lineage>
        <taxon>Bacteria</taxon>
        <taxon>Pseudomonadati</taxon>
        <taxon>Bacteroidota</taxon>
        <taxon>Bacteroidia</taxon>
        <taxon>Bacteroidales</taxon>
        <taxon>Barnesiellaceae</taxon>
        <taxon>Coprobacter</taxon>
    </lineage>
</organism>